<feature type="coiled-coil region" evidence="2">
    <location>
        <begin position="852"/>
        <end position="907"/>
    </location>
</feature>
<organism evidence="6 7">
    <name type="scientific">Gadus morhua</name>
    <name type="common">Atlantic cod</name>
    <dbReference type="NCBI Taxonomy" id="8049"/>
    <lineage>
        <taxon>Eukaryota</taxon>
        <taxon>Metazoa</taxon>
        <taxon>Chordata</taxon>
        <taxon>Craniata</taxon>
        <taxon>Vertebrata</taxon>
        <taxon>Euteleostomi</taxon>
        <taxon>Actinopterygii</taxon>
        <taxon>Neopterygii</taxon>
        <taxon>Teleostei</taxon>
        <taxon>Neoteleostei</taxon>
        <taxon>Acanthomorphata</taxon>
        <taxon>Zeiogadaria</taxon>
        <taxon>Gadariae</taxon>
        <taxon>Gadiformes</taxon>
        <taxon>Gadoidei</taxon>
        <taxon>Gadidae</taxon>
        <taxon>Gadus</taxon>
    </lineage>
</organism>
<feature type="coiled-coil region" evidence="2">
    <location>
        <begin position="757"/>
        <end position="806"/>
    </location>
</feature>
<dbReference type="AlphaFoldDB" id="A0A8C4ZD29"/>
<feature type="transmembrane region" description="Helical" evidence="4">
    <location>
        <begin position="963"/>
        <end position="991"/>
    </location>
</feature>
<feature type="compositionally biased region" description="Basic and acidic residues" evidence="3">
    <location>
        <begin position="530"/>
        <end position="549"/>
    </location>
</feature>
<dbReference type="InterPro" id="IPR055167">
    <property type="entry name" value="Rootletin-like_CC"/>
</dbReference>
<dbReference type="PANTHER" id="PTHR23159">
    <property type="entry name" value="CENTROSOMAL PROTEIN 2"/>
    <property type="match status" value="1"/>
</dbReference>
<feature type="transmembrane region" description="Helical" evidence="4">
    <location>
        <begin position="998"/>
        <end position="1031"/>
    </location>
</feature>
<feature type="compositionally biased region" description="Basic and acidic residues" evidence="3">
    <location>
        <begin position="716"/>
        <end position="733"/>
    </location>
</feature>
<reference evidence="6" key="1">
    <citation type="submission" date="2025-08" db="UniProtKB">
        <authorList>
            <consortium name="Ensembl"/>
        </authorList>
    </citation>
    <scope>IDENTIFICATION</scope>
</reference>
<feature type="region of interest" description="Disordered" evidence="3">
    <location>
        <begin position="716"/>
        <end position="735"/>
    </location>
</feature>
<dbReference type="Pfam" id="PF15035">
    <property type="entry name" value="Rootletin"/>
    <property type="match status" value="1"/>
</dbReference>
<feature type="compositionally biased region" description="Basic and acidic residues" evidence="3">
    <location>
        <begin position="70"/>
        <end position="92"/>
    </location>
</feature>
<keyword evidence="4" id="KW-1133">Transmembrane helix</keyword>
<feature type="domain" description="Rootletin-like coiled-coil" evidence="5">
    <location>
        <begin position="137"/>
        <end position="254"/>
    </location>
</feature>
<name>A0A8C4ZD29_GADMO</name>
<keyword evidence="7" id="KW-1185">Reference proteome</keyword>
<evidence type="ECO:0000313" key="7">
    <source>
        <dbReference type="Proteomes" id="UP000694546"/>
    </source>
</evidence>
<evidence type="ECO:0000256" key="2">
    <source>
        <dbReference type="SAM" id="Coils"/>
    </source>
</evidence>
<feature type="region of interest" description="Disordered" evidence="3">
    <location>
        <begin position="244"/>
        <end position="276"/>
    </location>
</feature>
<feature type="region of interest" description="Disordered" evidence="3">
    <location>
        <begin position="62"/>
        <end position="100"/>
    </location>
</feature>
<keyword evidence="4" id="KW-0472">Membrane</keyword>
<evidence type="ECO:0000259" key="5">
    <source>
        <dbReference type="Pfam" id="PF15035"/>
    </source>
</evidence>
<feature type="compositionally biased region" description="Polar residues" evidence="3">
    <location>
        <begin position="480"/>
        <end position="498"/>
    </location>
</feature>
<dbReference type="OMA" id="EHENGNC"/>
<feature type="region of interest" description="Disordered" evidence="3">
    <location>
        <begin position="196"/>
        <end position="220"/>
    </location>
</feature>
<evidence type="ECO:0000256" key="1">
    <source>
        <dbReference type="ARBA" id="ARBA00023054"/>
    </source>
</evidence>
<feature type="region of interest" description="Disordered" evidence="3">
    <location>
        <begin position="472"/>
        <end position="498"/>
    </location>
</feature>
<feature type="region of interest" description="Disordered" evidence="3">
    <location>
        <begin position="107"/>
        <end position="126"/>
    </location>
</feature>
<evidence type="ECO:0000313" key="6">
    <source>
        <dbReference type="Ensembl" id="ENSGMOP00000011072.2"/>
    </source>
</evidence>
<dbReference type="Proteomes" id="UP000694546">
    <property type="component" value="Chromosome 12"/>
</dbReference>
<keyword evidence="4" id="KW-0812">Transmembrane</keyword>
<accession>A0A8C4ZD29</accession>
<dbReference type="Ensembl" id="ENSGMOT00000011373.2">
    <property type="protein sequence ID" value="ENSGMOP00000011072.2"/>
    <property type="gene ID" value="ENSGMOG00000010323.2"/>
</dbReference>
<protein>
    <recommendedName>
        <fullName evidence="5">Rootletin-like coiled-coil domain-containing protein</fullName>
    </recommendedName>
</protein>
<reference evidence="6" key="2">
    <citation type="submission" date="2025-09" db="UniProtKB">
        <authorList>
            <consortium name="Ensembl"/>
        </authorList>
    </citation>
    <scope>IDENTIFICATION</scope>
</reference>
<dbReference type="PANTHER" id="PTHR23159:SF63">
    <property type="entry name" value="CILIARY ROOTLET COILED-COIL, ROOTLETIN FAMILY MEMBER 2"/>
    <property type="match status" value="1"/>
</dbReference>
<evidence type="ECO:0000256" key="4">
    <source>
        <dbReference type="SAM" id="Phobius"/>
    </source>
</evidence>
<proteinExistence type="predicted"/>
<feature type="region of interest" description="Disordered" evidence="3">
    <location>
        <begin position="527"/>
        <end position="549"/>
    </location>
</feature>
<dbReference type="GeneTree" id="ENSGT00940000162689"/>
<keyword evidence="1 2" id="KW-0175">Coiled coil</keyword>
<evidence type="ECO:0000256" key="3">
    <source>
        <dbReference type="SAM" id="MobiDB-lite"/>
    </source>
</evidence>
<sequence>MSFPHNSSHHSPRLDSVIQKLEFSMLNADGCPEEVNYGRVLTGDSVDTPTPTAVCSRMRQIVTRSLAEPPRGEPSEGGLTRRDPRSQLEDRTPSPTYRDPLQLEQMLTSQSAADSDQESCGGERQQARAVERAYQLKLQACQEGQQRQAQLVHRLQNKVLQYKRRCGDLEEQVLEKTSESEKLRLSLQTHLDSTQRLQRAEQDLHAAVQSKDQQLGEEHKRCASLSQVNSLLREQLERATAANQELSSTNQDLSSTNQDLSSTNQDLSSTNQDLASANQDLAQSLERARHDAELSGSRLRLEQETCVSQLGREQARVRALWRQSASLRTAFTQLRAFTDRALADMRVDCVATGRQLKQSVASLGARALQDSASSGVELTALQAQLREKLREAMQLQGRWDAEKVELNSRIVELTDMVQQRRSESSEKDRSLAALQLSLDRMKSSRSDEGGEMEALRAEVTELQHTLRQVQQMVGGEGDGSASSSPQKTATLKSLQRTLSRHQTLSQELRGRLDGALEQVGVLRGQLQEEQAERRRQEQESRSSLEESQREGRRCCSSLELLTREKAGVEEVLLAVQQELEELRSSSLELQRQRDLLERRLAYQHTETQRGERSVDQLEEKQSELRREVVGLKEVLSQVTLQKEVLEEEKASLALALTRAEVLQADQELSLGRLQKQEAALRDSLAKMGALSEGLASDKVELTRLLLQVEGEKAELGERRREAESERAASRGEGARLQQQLGDLGAEKRALEASQGLLGEARDRLEEELGALQRENAQLLEQHAQVSRRLQGALEELAASRREAEDQACALRRGCGEREEQVKTGAALEVQLSSTERRAWGLTQDLAAVRAEKESLVAALLESQELASSLEEEQEGMEGERRGLLQAKEALSREVGRLQAEAQRQAVQAGVEREGLEQRLVQVERSHQLSLSSRDQAHRDQLHAQRADVVRPPAPHRRASTTDIYGPGVGVGVCVGGLCVCACLCVSVCVCVWADCVRVLPLCVSVCVCVCMPLSLCVCVCVGGVFVCAAFVCVFVCVRACDSACVCVCVCVCGQCSSSRSAADECCVRAREE</sequence>